<dbReference type="InterPro" id="IPR027619">
    <property type="entry name" value="C-S_lyase_PatB-like"/>
</dbReference>
<keyword evidence="3" id="KW-0663">Pyridoxal phosphate</keyword>
<keyword evidence="4" id="KW-0456">Lyase</keyword>
<accession>A0A510JDF6</accession>
<dbReference type="EMBL" id="AP019822">
    <property type="protein sequence ID" value="BBM36501.1"/>
    <property type="molecule type" value="Genomic_DNA"/>
</dbReference>
<comment type="cofactor">
    <cofactor evidence="1">
        <name>pyridoxal 5'-phosphate</name>
        <dbReference type="ChEBI" id="CHEBI:597326"/>
    </cofactor>
</comment>
<dbReference type="GO" id="GO:0047804">
    <property type="term" value="F:cysteine-S-conjugate beta-lyase activity"/>
    <property type="evidence" value="ECO:0007669"/>
    <property type="project" value="UniProtKB-EC"/>
</dbReference>
<dbReference type="InterPro" id="IPR004839">
    <property type="entry name" value="Aminotransferase_I/II_large"/>
</dbReference>
<evidence type="ECO:0000313" key="8">
    <source>
        <dbReference type="Proteomes" id="UP000321606"/>
    </source>
</evidence>
<dbReference type="KEGG" id="lgo:JCM16774_1433"/>
<dbReference type="Gene3D" id="3.90.1150.10">
    <property type="entry name" value="Aspartate Aminotransferase, domain 1"/>
    <property type="match status" value="1"/>
</dbReference>
<dbReference type="GO" id="GO:0008483">
    <property type="term" value="F:transaminase activity"/>
    <property type="evidence" value="ECO:0007669"/>
    <property type="project" value="UniProtKB-KW"/>
</dbReference>
<protein>
    <recommendedName>
        <fullName evidence="2">cysteine-S-conjugate beta-lyase</fullName>
        <ecNumber evidence="2">4.4.1.13</ecNumber>
    </recommendedName>
</protein>
<dbReference type="Pfam" id="PF00155">
    <property type="entry name" value="Aminotran_1_2"/>
    <property type="match status" value="1"/>
</dbReference>
<dbReference type="RefSeq" id="WP_026737781.1">
    <property type="nucleotide sequence ID" value="NZ_AP019822.1"/>
</dbReference>
<name>A0A510JDF6_9FUSO</name>
<dbReference type="SUPFAM" id="SSF53383">
    <property type="entry name" value="PLP-dependent transferases"/>
    <property type="match status" value="1"/>
</dbReference>
<dbReference type="STRING" id="714315.GCA_000516535_01441"/>
<proteinExistence type="inferred from homology"/>
<organism evidence="7 8">
    <name type="scientific">Pseudoleptotrichia goodfellowii</name>
    <dbReference type="NCBI Taxonomy" id="157692"/>
    <lineage>
        <taxon>Bacteria</taxon>
        <taxon>Fusobacteriati</taxon>
        <taxon>Fusobacteriota</taxon>
        <taxon>Fusobacteriia</taxon>
        <taxon>Fusobacteriales</taxon>
        <taxon>Leptotrichiaceae</taxon>
        <taxon>Pseudoleptotrichia</taxon>
    </lineage>
</organism>
<evidence type="ECO:0000256" key="3">
    <source>
        <dbReference type="ARBA" id="ARBA00022898"/>
    </source>
</evidence>
<dbReference type="Gene3D" id="3.40.640.10">
    <property type="entry name" value="Type I PLP-dependent aspartate aminotransferase-like (Major domain)"/>
    <property type="match status" value="1"/>
</dbReference>
<dbReference type="EC" id="4.4.1.13" evidence="2"/>
<dbReference type="NCBIfam" id="TIGR04350">
    <property type="entry name" value="C_S_lyase_PatB"/>
    <property type="match status" value="1"/>
</dbReference>
<reference evidence="7 8" key="1">
    <citation type="submission" date="2019-07" db="EMBL/GenBank/DDBJ databases">
        <title>Complete Genome Sequence of Leptotrichia goodfellowii Strain JCM 16774.</title>
        <authorList>
            <person name="Watanabe S."/>
            <person name="Cui L."/>
        </authorList>
    </citation>
    <scope>NUCLEOTIDE SEQUENCE [LARGE SCALE GENOMIC DNA]</scope>
    <source>
        <strain evidence="7 8">JCM16774</strain>
    </source>
</reference>
<keyword evidence="7" id="KW-0808">Transferase</keyword>
<dbReference type="PANTHER" id="PTHR43525">
    <property type="entry name" value="PROTEIN MALY"/>
    <property type="match status" value="1"/>
</dbReference>
<dbReference type="GO" id="GO:0030170">
    <property type="term" value="F:pyridoxal phosphate binding"/>
    <property type="evidence" value="ECO:0007669"/>
    <property type="project" value="InterPro"/>
</dbReference>
<sequence>MSKKYDFETVISRKGQGAYKWDQMYEKYPDLEDSIVPFSVADMELKPATEITEGLQKYIGEQILGYTGPNKDYFDAVIKWMKKKHDFNIEKDWISCSPGVVSAIYDCVKAYTEENDGVIIFTPVYYPFYNAIKFNNRKIIDCGLIEKEGYYTIDFEKFEEFAKDPNNKLLILCSPHNPVGRVWTKEELEKIGKIALKNNLIVVSDEIHFDIIIPGHKHTVFQTLSEELAEITITCTAPTKTFNLAGVGVSNIIIKNKKLREKFRNSQEKSATHVFSPLPYRACEIAYSQCEEWLTLFLELVDRNQKTVNKFFEEKFIELKAPLIEGTYLQWIDFRALELKNEELKKFMNEKAKLFFSEGYTFGEKGSGFERINLAVPSAVLEKALDRLYNAIKEDFSKLCK</sequence>
<dbReference type="PANTHER" id="PTHR43525:SF1">
    <property type="entry name" value="PROTEIN MALY"/>
    <property type="match status" value="1"/>
</dbReference>
<feature type="domain" description="Aminotransferase class I/classII large" evidence="6">
    <location>
        <begin position="38"/>
        <end position="388"/>
    </location>
</feature>
<evidence type="ECO:0000256" key="2">
    <source>
        <dbReference type="ARBA" id="ARBA00012224"/>
    </source>
</evidence>
<evidence type="ECO:0000256" key="1">
    <source>
        <dbReference type="ARBA" id="ARBA00001933"/>
    </source>
</evidence>
<keyword evidence="7" id="KW-0032">Aminotransferase</keyword>
<dbReference type="CDD" id="cd00609">
    <property type="entry name" value="AAT_like"/>
    <property type="match status" value="1"/>
</dbReference>
<dbReference type="InterPro" id="IPR015424">
    <property type="entry name" value="PyrdxlP-dep_Trfase"/>
</dbReference>
<dbReference type="InterPro" id="IPR015421">
    <property type="entry name" value="PyrdxlP-dep_Trfase_major"/>
</dbReference>
<dbReference type="InterPro" id="IPR051798">
    <property type="entry name" value="Class-II_PLP-Dep_Aminotrans"/>
</dbReference>
<evidence type="ECO:0000259" key="6">
    <source>
        <dbReference type="Pfam" id="PF00155"/>
    </source>
</evidence>
<evidence type="ECO:0000256" key="4">
    <source>
        <dbReference type="ARBA" id="ARBA00023239"/>
    </source>
</evidence>
<gene>
    <name evidence="7" type="ORF">JCM16774_1433</name>
</gene>
<dbReference type="OrthoDB" id="9802872at2"/>
<evidence type="ECO:0000256" key="5">
    <source>
        <dbReference type="ARBA" id="ARBA00037974"/>
    </source>
</evidence>
<dbReference type="InterPro" id="IPR015422">
    <property type="entry name" value="PyrdxlP-dep_Trfase_small"/>
</dbReference>
<dbReference type="Proteomes" id="UP000321606">
    <property type="component" value="Chromosome"/>
</dbReference>
<evidence type="ECO:0000313" key="7">
    <source>
        <dbReference type="EMBL" id="BBM36501.1"/>
    </source>
</evidence>
<dbReference type="AlphaFoldDB" id="A0A510JDF6"/>
<comment type="similarity">
    <text evidence="5">Belongs to the class-II pyridoxal-phosphate-dependent aminotransferase family. MalY/PatB cystathionine beta-lyase subfamily.</text>
</comment>